<dbReference type="InterPro" id="IPR053863">
    <property type="entry name" value="Glyoxy/Ble-like_N"/>
</dbReference>
<gene>
    <name evidence="2" type="ORF">A3Q41_04676</name>
</gene>
<dbReference type="InterPro" id="IPR029068">
    <property type="entry name" value="Glyas_Bleomycin-R_OHBP_Dase"/>
</dbReference>
<dbReference type="Proteomes" id="UP000076038">
    <property type="component" value="Chromosome"/>
</dbReference>
<dbReference type="EMBL" id="CP015220">
    <property type="protein sequence ID" value="AMY25940.1"/>
    <property type="molecule type" value="Genomic_DNA"/>
</dbReference>
<reference evidence="2 3" key="1">
    <citation type="journal article" date="2016" name="Genome Announc.">
        <title>Complete Genome and Plasmid Sequences for Rhodococcus fascians D188 and Draft Sequences for Rhodococcus Isolates PBTS 1 and PBTS 2.</title>
        <authorList>
            <person name="Stamler R.A."/>
            <person name="Vereecke D."/>
            <person name="Zhang Y."/>
            <person name="Schilkey F."/>
            <person name="Devitt N."/>
            <person name="Randall J.J."/>
        </authorList>
    </citation>
    <scope>NUCLEOTIDE SEQUENCE [LARGE SCALE GENOMIC DNA]</scope>
    <source>
        <strain evidence="2 3">PBTS2</strain>
    </source>
</reference>
<dbReference type="InterPro" id="IPR037523">
    <property type="entry name" value="VOC_core"/>
</dbReference>
<dbReference type="SUPFAM" id="SSF54593">
    <property type="entry name" value="Glyoxalase/Bleomycin resistance protein/Dihydroxybiphenyl dioxygenase"/>
    <property type="match status" value="1"/>
</dbReference>
<protein>
    <recommendedName>
        <fullName evidence="1">VOC domain-containing protein</fullName>
    </recommendedName>
</protein>
<dbReference type="PROSITE" id="PS51819">
    <property type="entry name" value="VOC"/>
    <property type="match status" value="1"/>
</dbReference>
<dbReference type="AlphaFoldDB" id="A0A143QSF7"/>
<sequence length="135" mass="14975">MSRLLFANMPVRDVVATRAFFEGLGFEFNEIFSDENTASMIVSDQATVMFLATSRFGDFISDSICDTTSAREVLMCISADSRAEVDSLTDAAIAAGGSKWMEPQDHGFMYGRAFRDLDDHVWEVMWMDSSAVPTS</sequence>
<evidence type="ECO:0000259" key="1">
    <source>
        <dbReference type="PROSITE" id="PS51819"/>
    </source>
</evidence>
<dbReference type="OrthoDB" id="4265398at2"/>
<keyword evidence="3" id="KW-1185">Reference proteome</keyword>
<dbReference type="KEGG" id="rhs:A3Q41_04676"/>
<proteinExistence type="predicted"/>
<evidence type="ECO:0000313" key="2">
    <source>
        <dbReference type="EMBL" id="AMY25940.1"/>
    </source>
</evidence>
<feature type="domain" description="VOC" evidence="1">
    <location>
        <begin position="3"/>
        <end position="127"/>
    </location>
</feature>
<dbReference type="Gene3D" id="3.10.180.10">
    <property type="entry name" value="2,3-Dihydroxybiphenyl 1,2-Dioxygenase, domain 1"/>
    <property type="match status" value="1"/>
</dbReference>
<dbReference type="PATRIC" id="fig|1653479.3.peg.4730"/>
<dbReference type="RefSeq" id="WP_048319949.1">
    <property type="nucleotide sequence ID" value="NZ_CP015220.1"/>
</dbReference>
<name>A0A143QSF7_RHOFA</name>
<reference evidence="3" key="2">
    <citation type="submission" date="2016-04" db="EMBL/GenBank/DDBJ databases">
        <title>Complete Genome and Plasmid Sequences for Rhodococcus fascians D188 and Draft Sequences for Rhodococcus spp. Isolates PBTS 1 and PBTS 2.</title>
        <authorList>
            <person name="Stamer R."/>
            <person name="Vereecke D."/>
            <person name="Zhang Y."/>
            <person name="Schilkey F."/>
            <person name="Devitt N."/>
            <person name="Randall J."/>
        </authorList>
    </citation>
    <scope>NUCLEOTIDE SEQUENCE [LARGE SCALE GENOMIC DNA]</scope>
    <source>
        <strain evidence="3">PBTS2</strain>
    </source>
</reference>
<accession>A0A143QSF7</accession>
<evidence type="ECO:0000313" key="3">
    <source>
        <dbReference type="Proteomes" id="UP000076038"/>
    </source>
</evidence>
<dbReference type="PANTHER" id="PTHR36503:SF2">
    <property type="entry name" value="BLR2408 PROTEIN"/>
    <property type="match status" value="1"/>
</dbReference>
<organism evidence="2 3">
    <name type="scientific">Rhodococcoides fascians</name>
    <name type="common">Rhodococcus fascians</name>
    <dbReference type="NCBI Taxonomy" id="1828"/>
    <lineage>
        <taxon>Bacteria</taxon>
        <taxon>Bacillati</taxon>
        <taxon>Actinomycetota</taxon>
        <taxon>Actinomycetes</taxon>
        <taxon>Mycobacteriales</taxon>
        <taxon>Nocardiaceae</taxon>
        <taxon>Rhodococcoides</taxon>
    </lineage>
</organism>
<dbReference type="Pfam" id="PF22677">
    <property type="entry name" value="Ble-like_N"/>
    <property type="match status" value="1"/>
</dbReference>
<dbReference type="PANTHER" id="PTHR36503">
    <property type="entry name" value="BLR2520 PROTEIN"/>
    <property type="match status" value="1"/>
</dbReference>